<dbReference type="InterPro" id="IPR009959">
    <property type="entry name" value="Cyclase_SnoaL-like"/>
</dbReference>
<sequence>MSQSSIRKNYINALRNLDYDLLKTAYAPDAIRKAPGEPDCIGVEQIVSHYKNWQTTFSQTQIADQLLFFKGSMIIAVWAWKAIHTQEFMGVPPSGKEVGLIAASLIWTNDEGKIIKEHTYADPYTLLIQLGVISDDGRDVPDLDKPCQTYYESIAPDYKNLEKMRHYNELLLTKQLEPWLECMSDDIEWDDQMVPGLAVGKQHSKEDFLMLAEAFPDASINMTNLWSVGDFVIHQGIFTATHKGPLKGIPASNRVVNVDNLDIAYFENNKIRKGWTFGNTLDMGSQMGMGQ</sequence>
<dbReference type="EMBL" id="MOBJ01000014">
    <property type="protein sequence ID" value="RON06638.1"/>
    <property type="molecule type" value="Genomic_DNA"/>
</dbReference>
<evidence type="ECO:0000313" key="2">
    <source>
        <dbReference type="Proteomes" id="UP000286071"/>
    </source>
</evidence>
<dbReference type="PANTHER" id="PTHR38436:SF1">
    <property type="entry name" value="ESTER CYCLASE"/>
    <property type="match status" value="1"/>
</dbReference>
<accession>A0A423H343</accession>
<organism evidence="1 2">
    <name type="scientific">Pseudomonas brassicacearum</name>
    <dbReference type="NCBI Taxonomy" id="930166"/>
    <lineage>
        <taxon>Bacteria</taxon>
        <taxon>Pseudomonadati</taxon>
        <taxon>Pseudomonadota</taxon>
        <taxon>Gammaproteobacteria</taxon>
        <taxon>Pseudomonadales</taxon>
        <taxon>Pseudomonadaceae</taxon>
        <taxon>Pseudomonas</taxon>
    </lineage>
</organism>
<comment type="caution">
    <text evidence="1">The sequence shown here is derived from an EMBL/GenBank/DDBJ whole genome shotgun (WGS) entry which is preliminary data.</text>
</comment>
<evidence type="ECO:0008006" key="3">
    <source>
        <dbReference type="Google" id="ProtNLM"/>
    </source>
</evidence>
<evidence type="ECO:0000313" key="1">
    <source>
        <dbReference type="EMBL" id="RON06638.1"/>
    </source>
</evidence>
<dbReference type="Gene3D" id="3.10.450.50">
    <property type="match status" value="2"/>
</dbReference>
<dbReference type="Proteomes" id="UP000286071">
    <property type="component" value="Unassembled WGS sequence"/>
</dbReference>
<gene>
    <name evidence="1" type="ORF">BK659_20320</name>
</gene>
<reference evidence="1 2" key="1">
    <citation type="submission" date="2016-10" db="EMBL/GenBank/DDBJ databases">
        <title>Comparative genome analysis of multiple Pseudomonas spp. focuses on biocontrol and plant growth promoting traits.</title>
        <authorList>
            <person name="Tao X.-Y."/>
            <person name="Taylor C.G."/>
        </authorList>
    </citation>
    <scope>NUCLEOTIDE SEQUENCE [LARGE SCALE GENOMIC DNA]</scope>
    <source>
        <strain evidence="1 2">48H11</strain>
    </source>
</reference>
<dbReference type="PANTHER" id="PTHR38436">
    <property type="entry name" value="POLYKETIDE CYCLASE SNOAL-LIKE DOMAIN"/>
    <property type="match status" value="1"/>
</dbReference>
<dbReference type="Pfam" id="PF07366">
    <property type="entry name" value="SnoaL"/>
    <property type="match status" value="2"/>
</dbReference>
<protein>
    <recommendedName>
        <fullName evidence="3">Ester cyclase</fullName>
    </recommendedName>
</protein>
<dbReference type="AlphaFoldDB" id="A0A423H343"/>
<dbReference type="SUPFAM" id="SSF54427">
    <property type="entry name" value="NTF2-like"/>
    <property type="match status" value="2"/>
</dbReference>
<name>A0A423H343_9PSED</name>
<dbReference type="InterPro" id="IPR032710">
    <property type="entry name" value="NTF2-like_dom_sf"/>
</dbReference>
<proteinExistence type="predicted"/>
<dbReference type="RefSeq" id="WP_185015426.1">
    <property type="nucleotide sequence ID" value="NZ_MOBJ01000014.1"/>
</dbReference>
<dbReference type="GO" id="GO:0030638">
    <property type="term" value="P:polyketide metabolic process"/>
    <property type="evidence" value="ECO:0007669"/>
    <property type="project" value="InterPro"/>
</dbReference>